<proteinExistence type="predicted"/>
<evidence type="ECO:0000313" key="4">
    <source>
        <dbReference type="Proteomes" id="UP001500635"/>
    </source>
</evidence>
<keyword evidence="4" id="KW-1185">Reference proteome</keyword>
<accession>A0ABP8JGF9</accession>
<evidence type="ECO:0000256" key="2">
    <source>
        <dbReference type="SAM" id="SignalP"/>
    </source>
</evidence>
<feature type="transmembrane region" description="Helical" evidence="1">
    <location>
        <begin position="175"/>
        <end position="199"/>
    </location>
</feature>
<keyword evidence="1" id="KW-1133">Transmembrane helix</keyword>
<evidence type="ECO:0000313" key="3">
    <source>
        <dbReference type="EMBL" id="GAA4390346.1"/>
    </source>
</evidence>
<feature type="chain" id="PRO_5046376006" description="Integral membrane protein" evidence="2">
    <location>
        <begin position="28"/>
        <end position="236"/>
    </location>
</feature>
<feature type="transmembrane region" description="Helical" evidence="1">
    <location>
        <begin position="84"/>
        <end position="103"/>
    </location>
</feature>
<dbReference type="EMBL" id="BAABFR010000022">
    <property type="protein sequence ID" value="GAA4390346.1"/>
    <property type="molecule type" value="Genomic_DNA"/>
</dbReference>
<keyword evidence="1" id="KW-0472">Membrane</keyword>
<evidence type="ECO:0008006" key="5">
    <source>
        <dbReference type="Google" id="ProtNLM"/>
    </source>
</evidence>
<comment type="caution">
    <text evidence="3">The sequence shown here is derived from an EMBL/GenBank/DDBJ whole genome shotgun (WGS) entry which is preliminary data.</text>
</comment>
<reference evidence="4" key="1">
    <citation type="journal article" date="2019" name="Int. J. Syst. Evol. Microbiol.">
        <title>The Global Catalogue of Microorganisms (GCM) 10K type strain sequencing project: providing services to taxonomists for standard genome sequencing and annotation.</title>
        <authorList>
            <consortium name="The Broad Institute Genomics Platform"/>
            <consortium name="The Broad Institute Genome Sequencing Center for Infectious Disease"/>
            <person name="Wu L."/>
            <person name="Ma J."/>
        </authorList>
    </citation>
    <scope>NUCLEOTIDE SEQUENCE [LARGE SCALE GENOMIC DNA]</scope>
    <source>
        <strain evidence="4">JCM 17688</strain>
    </source>
</reference>
<feature type="transmembrane region" description="Helical" evidence="1">
    <location>
        <begin position="43"/>
        <end position="64"/>
    </location>
</feature>
<protein>
    <recommendedName>
        <fullName evidence="5">Integral membrane protein</fullName>
    </recommendedName>
</protein>
<keyword evidence="2" id="KW-0732">Signal</keyword>
<dbReference type="RefSeq" id="WP_344994070.1">
    <property type="nucleotide sequence ID" value="NZ_BAABFR010000022.1"/>
</dbReference>
<gene>
    <name evidence="3" type="ORF">GCM10023147_18190</name>
</gene>
<dbReference type="Proteomes" id="UP001500635">
    <property type="component" value="Unassembled WGS sequence"/>
</dbReference>
<keyword evidence="1" id="KW-0812">Transmembrane</keyword>
<feature type="signal peptide" evidence="2">
    <location>
        <begin position="1"/>
        <end position="27"/>
    </location>
</feature>
<evidence type="ECO:0000256" key="1">
    <source>
        <dbReference type="SAM" id="Phobius"/>
    </source>
</evidence>
<organism evidence="3 4">
    <name type="scientific">Tsukamurella soli</name>
    <dbReference type="NCBI Taxonomy" id="644556"/>
    <lineage>
        <taxon>Bacteria</taxon>
        <taxon>Bacillati</taxon>
        <taxon>Actinomycetota</taxon>
        <taxon>Actinomycetes</taxon>
        <taxon>Mycobacteriales</taxon>
        <taxon>Tsukamurellaceae</taxon>
        <taxon>Tsukamurella</taxon>
    </lineage>
</organism>
<sequence length="236" mass="24916">MTAAIGIVVRVIAVAALALLVAACAQGAVKSFTTPVDARPPDYVNGWIYVAVAVSCIGIAAVLVRRLMRGRDAPTPVLDRARAAVCVILVVAVAIVLPIVLLVDGVDELIEPTTCHTAVMQADDACTVTDGPHYHDEAWAPAGSPPVVRLAGPGQEVQVLNAAGMRAEHRSDAEFTLILGGVIALLPLTLLSTVVRTLLMARLSRDRRSAIARTWRRIETWPAKGPAADVASEKRT</sequence>
<name>A0ABP8JGF9_9ACTN</name>